<protein>
    <submittedName>
        <fullName evidence="2">Uncharacterized protein</fullName>
    </submittedName>
</protein>
<dbReference type="EMBL" id="WIAO01000034">
    <property type="protein sequence ID" value="MQM28062.1"/>
    <property type="molecule type" value="Genomic_DNA"/>
</dbReference>
<dbReference type="RefSeq" id="WP_153027171.1">
    <property type="nucleotide sequence ID" value="NZ_WIAO01000034.1"/>
</dbReference>
<feature type="transmembrane region" description="Helical" evidence="1">
    <location>
        <begin position="20"/>
        <end position="46"/>
    </location>
</feature>
<evidence type="ECO:0000313" key="2">
    <source>
        <dbReference type="EMBL" id="MQM28062.1"/>
    </source>
</evidence>
<comment type="caution">
    <text evidence="2">The sequence shown here is derived from an EMBL/GenBank/DDBJ whole genome shotgun (WGS) entry which is preliminary data.</text>
</comment>
<feature type="transmembrane region" description="Helical" evidence="1">
    <location>
        <begin position="139"/>
        <end position="157"/>
    </location>
</feature>
<sequence>MPDSAAAAGPARPDRTPGVVIAAMALASGAGGLGAFVGLYAAITLWALRSGGGPDSAWHWVEVPPYTAAVTQVCLWFNLAWLLLRAVASFGFARGSATARVAAIAAEAAAAAVWIAMLFLHVEGRHKLGDDDPFTGVRIAAGACIVLSAVVILLLRTPSAKRWCDRR</sequence>
<keyword evidence="1" id="KW-0812">Transmembrane</keyword>
<dbReference type="AlphaFoldDB" id="A0A6L5GEC8"/>
<reference evidence="2 3" key="1">
    <citation type="submission" date="2019-10" db="EMBL/GenBank/DDBJ databases">
        <title>Glycomyces albidus sp. nov., a novel actinomycete isolated from rhizosphere soil of wheat (Triticum aestivum L.).</title>
        <authorList>
            <person name="Qian L."/>
        </authorList>
    </citation>
    <scope>NUCLEOTIDE SEQUENCE [LARGE SCALE GENOMIC DNA]</scope>
    <source>
        <strain evidence="2 3">NEAU-7082</strain>
    </source>
</reference>
<feature type="transmembrane region" description="Helical" evidence="1">
    <location>
        <begin position="66"/>
        <end position="87"/>
    </location>
</feature>
<proteinExistence type="predicted"/>
<accession>A0A6L5GEC8</accession>
<organism evidence="2 3">
    <name type="scientific">Glycomyces albidus</name>
    <dbReference type="NCBI Taxonomy" id="2656774"/>
    <lineage>
        <taxon>Bacteria</taxon>
        <taxon>Bacillati</taxon>
        <taxon>Actinomycetota</taxon>
        <taxon>Actinomycetes</taxon>
        <taxon>Glycomycetales</taxon>
        <taxon>Glycomycetaceae</taxon>
        <taxon>Glycomyces</taxon>
    </lineage>
</organism>
<feature type="transmembrane region" description="Helical" evidence="1">
    <location>
        <begin position="99"/>
        <end position="119"/>
    </location>
</feature>
<keyword evidence="3" id="KW-1185">Reference proteome</keyword>
<dbReference type="Proteomes" id="UP000477750">
    <property type="component" value="Unassembled WGS sequence"/>
</dbReference>
<name>A0A6L5GEC8_9ACTN</name>
<keyword evidence="1" id="KW-0472">Membrane</keyword>
<gene>
    <name evidence="2" type="ORF">GFD30_21215</name>
</gene>
<evidence type="ECO:0000313" key="3">
    <source>
        <dbReference type="Proteomes" id="UP000477750"/>
    </source>
</evidence>
<evidence type="ECO:0000256" key="1">
    <source>
        <dbReference type="SAM" id="Phobius"/>
    </source>
</evidence>
<keyword evidence="1" id="KW-1133">Transmembrane helix</keyword>